<comment type="caution">
    <text evidence="1">The sequence shown here is derived from an EMBL/GenBank/DDBJ whole genome shotgun (WGS) entry which is preliminary data.</text>
</comment>
<name>A0ABV2BRV2_9GAMM</name>
<reference evidence="1 2" key="1">
    <citation type="submission" date="2024-06" db="EMBL/GenBank/DDBJ databases">
        <authorList>
            <person name="Li F."/>
        </authorList>
    </citation>
    <scope>NUCLEOTIDE SEQUENCE [LARGE SCALE GENOMIC DNA]</scope>
    <source>
        <strain evidence="1 2">GXAS 311</strain>
    </source>
</reference>
<organism evidence="1 2">
    <name type="scientific">Aliikangiella maris</name>
    <dbReference type="NCBI Taxonomy" id="3162458"/>
    <lineage>
        <taxon>Bacteria</taxon>
        <taxon>Pseudomonadati</taxon>
        <taxon>Pseudomonadota</taxon>
        <taxon>Gammaproteobacteria</taxon>
        <taxon>Oceanospirillales</taxon>
        <taxon>Pleioneaceae</taxon>
        <taxon>Aliikangiella</taxon>
    </lineage>
</organism>
<sequence length="89" mass="10289">MITLQNQSQLWTQPLTSDEQTQYIELAYVISGECHIEYENSLEDKTNHVKNKLEKLSAGQTLVNKVNRLKSVQSFASKTKIFVAQIFIW</sequence>
<evidence type="ECO:0000313" key="2">
    <source>
        <dbReference type="Proteomes" id="UP001548189"/>
    </source>
</evidence>
<proteinExistence type="predicted"/>
<evidence type="ECO:0000313" key="1">
    <source>
        <dbReference type="EMBL" id="MET1254606.1"/>
    </source>
</evidence>
<keyword evidence="2" id="KW-1185">Reference proteome</keyword>
<dbReference type="Proteomes" id="UP001548189">
    <property type="component" value="Unassembled WGS sequence"/>
</dbReference>
<gene>
    <name evidence="1" type="ORF">ABVT43_05660</name>
</gene>
<dbReference type="EMBL" id="JBEVCJ010000004">
    <property type="protein sequence ID" value="MET1254606.1"/>
    <property type="molecule type" value="Genomic_DNA"/>
</dbReference>
<protein>
    <submittedName>
        <fullName evidence="1">Uncharacterized protein</fullName>
    </submittedName>
</protein>
<accession>A0ABV2BRV2</accession>